<gene>
    <name evidence="1" type="ORF">TT172_LOCUS3147</name>
</gene>
<dbReference type="AlphaFoldDB" id="A0A446BE44"/>
<accession>A0A446BE44</accession>
<dbReference type="Proteomes" id="UP000289323">
    <property type="component" value="Unassembled WGS sequence"/>
</dbReference>
<name>A0A446BE44_9PEZI</name>
<organism evidence="1 2">
    <name type="scientific">Thermothielavioides terrestris</name>
    <dbReference type="NCBI Taxonomy" id="2587410"/>
    <lineage>
        <taxon>Eukaryota</taxon>
        <taxon>Fungi</taxon>
        <taxon>Dikarya</taxon>
        <taxon>Ascomycota</taxon>
        <taxon>Pezizomycotina</taxon>
        <taxon>Sordariomycetes</taxon>
        <taxon>Sordariomycetidae</taxon>
        <taxon>Sordariales</taxon>
        <taxon>Chaetomiaceae</taxon>
        <taxon>Thermothielavioides</taxon>
    </lineage>
</organism>
<reference evidence="1 2" key="1">
    <citation type="submission" date="2018-04" db="EMBL/GenBank/DDBJ databases">
        <authorList>
            <person name="Huttner S."/>
            <person name="Dainat J."/>
        </authorList>
    </citation>
    <scope>NUCLEOTIDE SEQUENCE [LARGE SCALE GENOMIC DNA]</scope>
</reference>
<proteinExistence type="predicted"/>
<evidence type="ECO:0000313" key="2">
    <source>
        <dbReference type="Proteomes" id="UP000289323"/>
    </source>
</evidence>
<sequence length="57" mass="5917">MPATAQAPEQQLPMEAVGANAVVVQQPTSEPQPQMTLRGGEEAACECCCCGCEESCC</sequence>
<evidence type="ECO:0000313" key="1">
    <source>
        <dbReference type="EMBL" id="SPQ20728.1"/>
    </source>
</evidence>
<protein>
    <submittedName>
        <fullName evidence="1">9353b79d-4638-45dc-9fba-869991f7c998</fullName>
    </submittedName>
</protein>
<dbReference type="EMBL" id="OUUZ01000006">
    <property type="protein sequence ID" value="SPQ20728.1"/>
    <property type="molecule type" value="Genomic_DNA"/>
</dbReference>